<dbReference type="GO" id="GO:0034039">
    <property type="term" value="F:8-oxo-7,8-dihydroguanine DNA N-glycosylase activity"/>
    <property type="evidence" value="ECO:0007669"/>
    <property type="project" value="TreeGrafter"/>
</dbReference>
<dbReference type="InterPro" id="IPR010663">
    <property type="entry name" value="Znf_FPG/IleRS"/>
</dbReference>
<dbReference type="NCBIfam" id="NF002211">
    <property type="entry name" value="PRK01103.1"/>
    <property type="match status" value="1"/>
</dbReference>
<keyword evidence="9 15" id="KW-0238">DNA-binding</keyword>
<keyword evidence="7 15" id="KW-0378">Hydrolase</keyword>
<dbReference type="PANTHER" id="PTHR22993">
    <property type="entry name" value="FORMAMIDOPYRIMIDINE-DNA GLYCOSYLASE"/>
    <property type="match status" value="1"/>
</dbReference>
<keyword evidence="10 15" id="KW-0234">DNA repair</keyword>
<evidence type="ECO:0000256" key="12">
    <source>
        <dbReference type="ARBA" id="ARBA00023268"/>
    </source>
</evidence>
<evidence type="ECO:0000259" key="16">
    <source>
        <dbReference type="PROSITE" id="PS51066"/>
    </source>
</evidence>
<evidence type="ECO:0000256" key="10">
    <source>
        <dbReference type="ARBA" id="ARBA00023204"/>
    </source>
</evidence>
<dbReference type="PROSITE" id="PS51068">
    <property type="entry name" value="FPG_CAT"/>
    <property type="match status" value="1"/>
</dbReference>
<evidence type="ECO:0000313" key="18">
    <source>
        <dbReference type="EMBL" id="MBK1620510.1"/>
    </source>
</evidence>
<evidence type="ECO:0000256" key="6">
    <source>
        <dbReference type="ARBA" id="ARBA00022771"/>
    </source>
</evidence>
<proteinExistence type="inferred from homology"/>
<dbReference type="PANTHER" id="PTHR22993:SF9">
    <property type="entry name" value="FORMAMIDOPYRIMIDINE-DNA GLYCOSYLASE"/>
    <property type="match status" value="1"/>
</dbReference>
<comment type="caution">
    <text evidence="18">The sequence shown here is derived from an EMBL/GenBank/DDBJ whole genome shotgun (WGS) entry which is preliminary data.</text>
</comment>
<dbReference type="Pfam" id="PF01149">
    <property type="entry name" value="Fapy_DNA_glyco"/>
    <property type="match status" value="1"/>
</dbReference>
<comment type="similarity">
    <text evidence="2 15">Belongs to the FPG family.</text>
</comment>
<feature type="binding site" evidence="15">
    <location>
        <position position="91"/>
    </location>
    <ligand>
        <name>DNA</name>
        <dbReference type="ChEBI" id="CHEBI:16991"/>
    </ligand>
</feature>
<keyword evidence="12 15" id="KW-0511">Multifunctional enzyme</keyword>
<feature type="active site" description="Proton donor; for delta-elimination activity" evidence="15">
    <location>
        <position position="261"/>
    </location>
</feature>
<dbReference type="PROSITE" id="PS01242">
    <property type="entry name" value="ZF_FPG_1"/>
    <property type="match status" value="1"/>
</dbReference>
<gene>
    <name evidence="15" type="primary">mutM</name>
    <name evidence="15" type="synonym">fpg</name>
    <name evidence="18" type="ORF">CKO42_19155</name>
</gene>
<evidence type="ECO:0000256" key="15">
    <source>
        <dbReference type="HAMAP-Rule" id="MF_00103"/>
    </source>
</evidence>
<dbReference type="InterPro" id="IPR035937">
    <property type="entry name" value="FPG_N"/>
</dbReference>
<keyword evidence="6 15" id="KW-0863">Zinc-finger</keyword>
<accession>A0A9X0WCA0</accession>
<evidence type="ECO:0000256" key="13">
    <source>
        <dbReference type="ARBA" id="ARBA00023295"/>
    </source>
</evidence>
<dbReference type="Pfam" id="PF06827">
    <property type="entry name" value="zf-FPG_IleRS"/>
    <property type="match status" value="1"/>
</dbReference>
<feature type="domain" description="Formamidopyrimidine-DNA glycosylase catalytic" evidence="17">
    <location>
        <begin position="2"/>
        <end position="113"/>
    </location>
</feature>
<dbReference type="Proteomes" id="UP001138768">
    <property type="component" value="Unassembled WGS sequence"/>
</dbReference>
<dbReference type="GO" id="GO:0008270">
    <property type="term" value="F:zinc ion binding"/>
    <property type="evidence" value="ECO:0007669"/>
    <property type="project" value="UniProtKB-UniRule"/>
</dbReference>
<evidence type="ECO:0000256" key="3">
    <source>
        <dbReference type="ARBA" id="ARBA00011245"/>
    </source>
</evidence>
<dbReference type="PROSITE" id="PS51066">
    <property type="entry name" value="ZF_FPG_2"/>
    <property type="match status" value="1"/>
</dbReference>
<dbReference type="SUPFAM" id="SSF46946">
    <property type="entry name" value="S13-like H2TH domain"/>
    <property type="match status" value="1"/>
</dbReference>
<evidence type="ECO:0000256" key="11">
    <source>
        <dbReference type="ARBA" id="ARBA00023239"/>
    </source>
</evidence>
<dbReference type="InterPro" id="IPR010979">
    <property type="entry name" value="Ribosomal_uS13-like_H2TH"/>
</dbReference>
<dbReference type="InterPro" id="IPR000214">
    <property type="entry name" value="Znf_DNA_glyclase/AP_lyase"/>
</dbReference>
<dbReference type="Gene3D" id="3.20.190.10">
    <property type="entry name" value="MutM-like, N-terminal"/>
    <property type="match status" value="1"/>
</dbReference>
<dbReference type="GO" id="GO:0140078">
    <property type="term" value="F:class I DNA-(apurinic or apyrimidinic site) endonuclease activity"/>
    <property type="evidence" value="ECO:0007669"/>
    <property type="project" value="UniProtKB-EC"/>
</dbReference>
<evidence type="ECO:0000313" key="19">
    <source>
        <dbReference type="Proteomes" id="UP001138768"/>
    </source>
</evidence>
<evidence type="ECO:0000256" key="4">
    <source>
        <dbReference type="ARBA" id="ARBA00022723"/>
    </source>
</evidence>
<comment type="function">
    <text evidence="15">Involved in base excision repair of DNA damaged by oxidation or by mutagenic agents. Acts as DNA glycosylase that recognizes and removes damaged bases. Has a preference for oxidized purines, such as 7,8-dihydro-8-oxoguanine (8-oxoG). Has AP (apurinic/apyrimidinic) lyase activity and introduces nicks in the DNA strand. Cleaves the DNA backbone by beta-delta elimination to generate a single-strand break at the site of the removed base with both 3'- and 5'-phosphates.</text>
</comment>
<comment type="subunit">
    <text evidence="3 15">Monomer.</text>
</comment>
<feature type="binding site" evidence="15">
    <location>
        <position position="110"/>
    </location>
    <ligand>
        <name>DNA</name>
        <dbReference type="ChEBI" id="CHEBI:16991"/>
    </ligand>
</feature>
<comment type="catalytic activity">
    <reaction evidence="14 15">
        <text>2'-deoxyribonucleotide-(2'-deoxyribose 5'-phosphate)-2'-deoxyribonucleotide-DNA = a 3'-end 2'-deoxyribonucleotide-(2,3-dehydro-2,3-deoxyribose 5'-phosphate)-DNA + a 5'-end 5'-phospho-2'-deoxyribonucleoside-DNA + H(+)</text>
        <dbReference type="Rhea" id="RHEA:66592"/>
        <dbReference type="Rhea" id="RHEA-COMP:13180"/>
        <dbReference type="Rhea" id="RHEA-COMP:16897"/>
        <dbReference type="Rhea" id="RHEA-COMP:17067"/>
        <dbReference type="ChEBI" id="CHEBI:15378"/>
        <dbReference type="ChEBI" id="CHEBI:136412"/>
        <dbReference type="ChEBI" id="CHEBI:157695"/>
        <dbReference type="ChEBI" id="CHEBI:167181"/>
        <dbReference type="EC" id="4.2.99.18"/>
    </reaction>
</comment>
<feature type="active site" description="Schiff-base intermediate with DNA" evidence="15">
    <location>
        <position position="2"/>
    </location>
</feature>
<evidence type="ECO:0000256" key="14">
    <source>
        <dbReference type="ARBA" id="ARBA00044632"/>
    </source>
</evidence>
<evidence type="ECO:0000256" key="9">
    <source>
        <dbReference type="ARBA" id="ARBA00023125"/>
    </source>
</evidence>
<dbReference type="GO" id="GO:0006284">
    <property type="term" value="P:base-excision repair"/>
    <property type="evidence" value="ECO:0007669"/>
    <property type="project" value="InterPro"/>
</dbReference>
<dbReference type="InterPro" id="IPR015887">
    <property type="entry name" value="DNA_glyclase_Znf_dom_DNA_BS"/>
</dbReference>
<feature type="domain" description="FPG-type" evidence="16">
    <location>
        <begin position="237"/>
        <end position="271"/>
    </location>
</feature>
<dbReference type="FunFam" id="1.10.8.50:FF:000003">
    <property type="entry name" value="Formamidopyrimidine-DNA glycosylase"/>
    <property type="match status" value="1"/>
</dbReference>
<evidence type="ECO:0000256" key="8">
    <source>
        <dbReference type="ARBA" id="ARBA00022833"/>
    </source>
</evidence>
<evidence type="ECO:0000256" key="7">
    <source>
        <dbReference type="ARBA" id="ARBA00022801"/>
    </source>
</evidence>
<feature type="active site" description="Proton donor; for beta-elimination activity" evidence="15">
    <location>
        <position position="58"/>
    </location>
</feature>
<evidence type="ECO:0000256" key="5">
    <source>
        <dbReference type="ARBA" id="ARBA00022763"/>
    </source>
</evidence>
<comment type="cofactor">
    <cofactor evidence="15">
        <name>Zn(2+)</name>
        <dbReference type="ChEBI" id="CHEBI:29105"/>
    </cofactor>
    <text evidence="15">Binds 1 zinc ion per subunit.</text>
</comment>
<protein>
    <recommendedName>
        <fullName evidence="15">Formamidopyrimidine-DNA glycosylase</fullName>
        <shortName evidence="15">Fapy-DNA glycosylase</shortName>
        <ecNumber evidence="15">3.2.2.23</ecNumber>
    </recommendedName>
    <alternativeName>
        <fullName evidence="15">DNA-(apurinic or apyrimidinic site) lyase MutM</fullName>
        <shortName evidence="15">AP lyase MutM</shortName>
        <ecNumber evidence="15">4.2.99.18</ecNumber>
    </alternativeName>
</protein>
<dbReference type="NCBIfam" id="TIGR00577">
    <property type="entry name" value="fpg"/>
    <property type="match status" value="1"/>
</dbReference>
<dbReference type="InterPro" id="IPR020629">
    <property type="entry name" value="FPG_Glyclase"/>
</dbReference>
<organism evidence="18 19">
    <name type="scientific">Lamprobacter modestohalophilus</name>
    <dbReference type="NCBI Taxonomy" id="1064514"/>
    <lineage>
        <taxon>Bacteria</taxon>
        <taxon>Pseudomonadati</taxon>
        <taxon>Pseudomonadota</taxon>
        <taxon>Gammaproteobacteria</taxon>
        <taxon>Chromatiales</taxon>
        <taxon>Chromatiaceae</taxon>
        <taxon>Lamprobacter</taxon>
    </lineage>
</organism>
<reference evidence="18 19" key="1">
    <citation type="journal article" date="2020" name="Microorganisms">
        <title>Osmotic Adaptation and Compatible Solute Biosynthesis of Phototrophic Bacteria as Revealed from Genome Analyses.</title>
        <authorList>
            <person name="Imhoff J.F."/>
            <person name="Rahn T."/>
            <person name="Kunzel S."/>
            <person name="Keller A."/>
            <person name="Neulinger S.C."/>
        </authorList>
    </citation>
    <scope>NUCLEOTIDE SEQUENCE [LARGE SCALE GENOMIC DNA]</scope>
    <source>
        <strain evidence="18 19">DSM 25653</strain>
    </source>
</reference>
<dbReference type="EC" id="4.2.99.18" evidence="15"/>
<dbReference type="SUPFAM" id="SSF57716">
    <property type="entry name" value="Glucocorticoid receptor-like (DNA-binding domain)"/>
    <property type="match status" value="1"/>
</dbReference>
<dbReference type="FunFam" id="3.20.190.10:FF:000001">
    <property type="entry name" value="Formamidopyrimidine-DNA glycosylase"/>
    <property type="match status" value="1"/>
</dbReference>
<feature type="binding site" evidence="15">
    <location>
        <position position="152"/>
    </location>
    <ligand>
        <name>DNA</name>
        <dbReference type="ChEBI" id="CHEBI:16991"/>
    </ligand>
</feature>
<dbReference type="HAMAP" id="MF_00103">
    <property type="entry name" value="Fapy_DNA_glycosyl"/>
    <property type="match status" value="1"/>
</dbReference>
<dbReference type="SMART" id="SM00898">
    <property type="entry name" value="Fapy_DNA_glyco"/>
    <property type="match status" value="1"/>
</dbReference>
<evidence type="ECO:0000256" key="2">
    <source>
        <dbReference type="ARBA" id="ARBA00009409"/>
    </source>
</evidence>
<feature type="active site" description="Proton donor" evidence="15">
    <location>
        <position position="3"/>
    </location>
</feature>
<dbReference type="SMART" id="SM01232">
    <property type="entry name" value="H2TH"/>
    <property type="match status" value="1"/>
</dbReference>
<keyword evidence="8 15" id="KW-0862">Zinc</keyword>
<keyword evidence="4 15" id="KW-0479">Metal-binding</keyword>
<keyword evidence="11 15" id="KW-0456">Lyase</keyword>
<dbReference type="InterPro" id="IPR012319">
    <property type="entry name" value="FPG_cat"/>
</dbReference>
<dbReference type="RefSeq" id="WP_200247539.1">
    <property type="nucleotide sequence ID" value="NZ_NRRY01000041.1"/>
</dbReference>
<dbReference type="GO" id="GO:0003684">
    <property type="term" value="F:damaged DNA binding"/>
    <property type="evidence" value="ECO:0007669"/>
    <property type="project" value="InterPro"/>
</dbReference>
<sequence>MPELPEVETSLRGIAPHLVGRRIARLEVRDHRLRWPIPADTAERLAGQTIAALRRRGKYLLFDLEQGVLLLHLGMSGSLRVLPATTMPGPHDHVDLCLEDEQCLRFRDPRRFGMLQWTPSPAEAHPLLRDLGPEPLGPAFSGDYLHQRSRGRRAPIKTFIMDSHVVVGVGNIYANESLHLARIHPNRAAGRISRERLDRLAGAIRSVLADAIAQGGTSLRDFVQEDGKPGYFAQSLRVYGRTEQPCPSCGGPIRQCRIGQRSSFYCAVCQH</sequence>
<keyword evidence="13 15" id="KW-0326">Glycosidase</keyword>
<keyword evidence="19" id="KW-1185">Reference proteome</keyword>
<dbReference type="CDD" id="cd08966">
    <property type="entry name" value="EcFpg-like_N"/>
    <property type="match status" value="1"/>
</dbReference>
<keyword evidence="5 15" id="KW-0227">DNA damage</keyword>
<dbReference type="EC" id="3.2.2.23" evidence="15"/>
<comment type="catalytic activity">
    <reaction evidence="1 15">
        <text>Hydrolysis of DNA containing ring-opened 7-methylguanine residues, releasing 2,6-diamino-4-hydroxy-5-(N-methyl)formamidopyrimidine.</text>
        <dbReference type="EC" id="3.2.2.23"/>
    </reaction>
</comment>
<evidence type="ECO:0000259" key="17">
    <source>
        <dbReference type="PROSITE" id="PS51068"/>
    </source>
</evidence>
<name>A0A9X0WCA0_9GAMM</name>
<dbReference type="Pfam" id="PF06831">
    <property type="entry name" value="H2TH"/>
    <property type="match status" value="1"/>
</dbReference>
<dbReference type="Gene3D" id="1.10.8.50">
    <property type="match status" value="1"/>
</dbReference>
<dbReference type="EMBL" id="NRRY01000041">
    <property type="protein sequence ID" value="MBK1620510.1"/>
    <property type="molecule type" value="Genomic_DNA"/>
</dbReference>
<dbReference type="InterPro" id="IPR015886">
    <property type="entry name" value="H2TH_FPG"/>
</dbReference>
<evidence type="ECO:0000256" key="1">
    <source>
        <dbReference type="ARBA" id="ARBA00001668"/>
    </source>
</evidence>
<dbReference type="AlphaFoldDB" id="A0A9X0WCA0"/>
<dbReference type="SUPFAM" id="SSF81624">
    <property type="entry name" value="N-terminal domain of MutM-like DNA repair proteins"/>
    <property type="match status" value="1"/>
</dbReference>